<comment type="caution">
    <text evidence="13">The sequence shown here is derived from an EMBL/GenBank/DDBJ whole genome shotgun (WGS) entry which is preliminary data.</text>
</comment>
<reference evidence="13 14" key="1">
    <citation type="journal article" date="2020" name="Microbiol. Resour. Announc.">
        <title>Draft Genome Sequence of a Cladosporium Species Isolated from the Mesophotic Ascidian Didemnum maculosum.</title>
        <authorList>
            <person name="Gioti A."/>
            <person name="Siaperas R."/>
            <person name="Nikolaivits E."/>
            <person name="Le Goff G."/>
            <person name="Ouazzani J."/>
            <person name="Kotoulas G."/>
            <person name="Topakas E."/>
        </authorList>
    </citation>
    <scope>NUCLEOTIDE SEQUENCE [LARGE SCALE GENOMIC DNA]</scope>
    <source>
        <strain evidence="13 14">TM138-S3</strain>
    </source>
</reference>
<accession>A0AB34L0I4</accession>
<feature type="region of interest" description="Disordered" evidence="10">
    <location>
        <begin position="554"/>
        <end position="579"/>
    </location>
</feature>
<feature type="compositionally biased region" description="Low complexity" evidence="10">
    <location>
        <begin position="554"/>
        <end position="563"/>
    </location>
</feature>
<evidence type="ECO:0000256" key="6">
    <source>
        <dbReference type="ARBA" id="ARBA00022490"/>
    </source>
</evidence>
<evidence type="ECO:0000256" key="1">
    <source>
        <dbReference type="ARBA" id="ARBA00001936"/>
    </source>
</evidence>
<sequence length="605" mass="67461">MREIPIVEMGQAERDEKESFRKELEKVCQEVCATDPERLPKVSIEGFGSFESGFASAGSDMDLVLVVEGSDPNATCFSPLEDDLPRSLEKRLLQLGYGAHLLTRTRVPIIKVCQTPGSTLLSKLRAERENWDRLDRDLKYPHLKKDEDEHAEDDLAVASEKVAEDVATRPVHDGLPGDIAAVFDERERFVSDGASLAAPKNTDEAEIAKADANTTTLTEANLKAGENAQRPRREPWTRERKAGPLDFPKDGVGIQTDINFFNPLGIHNTQMLRCYSLCDSRVRPMILFIKSWAKRRKINSSYSGTLPSYGYVLMALHYLVNVARPPVLPNLQHPWRPHDRYTPHSADRAEVEGWEVDFWRREDEIKQAAHRGTLTRNDDTVGKLLAGFFQYYSSQGGQPSFHWMGQVLSLRSFGGILTKEEKGWVKAVTEQGAGKQVQHRYLFAIEDPFELTHNVARTVTHNGIVAIRDEFRRAHRILRAVGNGYPPADGELFDHLVEEAAEATPADVNPGSTGQAGQQHRQSRQAPTPRHGQAPVQATSLDVTNIEAFPSLGAAKPKQAAAPKRFHGSMKKQEIAEAGEISGEKAKAFLEELKRKRAEGSEQAN</sequence>
<dbReference type="Gene3D" id="3.30.460.10">
    <property type="entry name" value="Beta Polymerase, domain 2"/>
    <property type="match status" value="1"/>
</dbReference>
<evidence type="ECO:0000256" key="10">
    <source>
        <dbReference type="SAM" id="MobiDB-lite"/>
    </source>
</evidence>
<evidence type="ECO:0000256" key="9">
    <source>
        <dbReference type="ARBA" id="ARBA00022842"/>
    </source>
</evidence>
<dbReference type="GO" id="GO:0010605">
    <property type="term" value="P:negative regulation of macromolecule metabolic process"/>
    <property type="evidence" value="ECO:0007669"/>
    <property type="project" value="UniProtKB-ARBA"/>
</dbReference>
<dbReference type="GO" id="GO:1990817">
    <property type="term" value="F:poly(A) RNA polymerase activity"/>
    <property type="evidence" value="ECO:0007669"/>
    <property type="project" value="UniProtKB-EC"/>
</dbReference>
<evidence type="ECO:0000259" key="11">
    <source>
        <dbReference type="Pfam" id="PF03828"/>
    </source>
</evidence>
<dbReference type="Pfam" id="PF22600">
    <property type="entry name" value="MTPAP-like_central"/>
    <property type="match status" value="1"/>
</dbReference>
<protein>
    <recommendedName>
        <fullName evidence="5">polynucleotide adenylyltransferase</fullName>
        <ecNumber evidence="5">2.7.7.19</ecNumber>
    </recommendedName>
</protein>
<evidence type="ECO:0000256" key="7">
    <source>
        <dbReference type="ARBA" id="ARBA00022679"/>
    </source>
</evidence>
<dbReference type="InterPro" id="IPR043519">
    <property type="entry name" value="NT_sf"/>
</dbReference>
<proteinExistence type="inferred from homology"/>
<evidence type="ECO:0000256" key="4">
    <source>
        <dbReference type="ARBA" id="ARBA00008593"/>
    </source>
</evidence>
<evidence type="ECO:0000313" key="13">
    <source>
        <dbReference type="EMBL" id="KAL1589075.1"/>
    </source>
</evidence>
<feature type="compositionally biased region" description="Polar residues" evidence="10">
    <location>
        <begin position="510"/>
        <end position="526"/>
    </location>
</feature>
<keyword evidence="14" id="KW-1185">Reference proteome</keyword>
<dbReference type="PANTHER" id="PTHR12271:SF40">
    <property type="entry name" value="POLY(A) RNA POLYMERASE GLD2"/>
    <property type="match status" value="1"/>
</dbReference>
<keyword evidence="9" id="KW-0460">Magnesium</keyword>
<dbReference type="SUPFAM" id="SSF81631">
    <property type="entry name" value="PAP/OAS1 substrate-binding domain"/>
    <property type="match status" value="1"/>
</dbReference>
<organism evidence="13 14">
    <name type="scientific">Cladosporium halotolerans</name>
    <dbReference type="NCBI Taxonomy" id="1052096"/>
    <lineage>
        <taxon>Eukaryota</taxon>
        <taxon>Fungi</taxon>
        <taxon>Dikarya</taxon>
        <taxon>Ascomycota</taxon>
        <taxon>Pezizomycotina</taxon>
        <taxon>Dothideomycetes</taxon>
        <taxon>Dothideomycetidae</taxon>
        <taxon>Cladosporiales</taxon>
        <taxon>Cladosporiaceae</taxon>
        <taxon>Cladosporium</taxon>
    </lineage>
</organism>
<comment type="cofactor">
    <cofactor evidence="2">
        <name>Mg(2+)</name>
        <dbReference type="ChEBI" id="CHEBI:18420"/>
    </cofactor>
</comment>
<dbReference type="Proteomes" id="UP000803884">
    <property type="component" value="Unassembled WGS sequence"/>
</dbReference>
<dbReference type="GeneID" id="96003363"/>
<dbReference type="SUPFAM" id="SSF81301">
    <property type="entry name" value="Nucleotidyltransferase"/>
    <property type="match status" value="1"/>
</dbReference>
<evidence type="ECO:0000259" key="12">
    <source>
        <dbReference type="Pfam" id="PF22600"/>
    </source>
</evidence>
<keyword evidence="6" id="KW-0963">Cytoplasm</keyword>
<dbReference type="RefSeq" id="XP_069232180.1">
    <property type="nucleotide sequence ID" value="XM_069370525.1"/>
</dbReference>
<dbReference type="InterPro" id="IPR002058">
    <property type="entry name" value="PAP_assoc"/>
</dbReference>
<name>A0AB34L0I4_9PEZI</name>
<dbReference type="AlphaFoldDB" id="A0AB34L0I4"/>
<feature type="region of interest" description="Disordered" evidence="10">
    <location>
        <begin position="503"/>
        <end position="535"/>
    </location>
</feature>
<evidence type="ECO:0000256" key="8">
    <source>
        <dbReference type="ARBA" id="ARBA00022723"/>
    </source>
</evidence>
<keyword evidence="7" id="KW-0808">Transferase</keyword>
<feature type="region of interest" description="Disordered" evidence="10">
    <location>
        <begin position="214"/>
        <end position="248"/>
    </location>
</feature>
<feature type="compositionally biased region" description="Basic and acidic residues" evidence="10">
    <location>
        <begin position="229"/>
        <end position="248"/>
    </location>
</feature>
<comment type="similarity">
    <text evidence="4">Belongs to the DNA polymerase type-B-like family.</text>
</comment>
<dbReference type="InterPro" id="IPR054708">
    <property type="entry name" value="MTPAP-like_central"/>
</dbReference>
<dbReference type="EC" id="2.7.7.19" evidence="5"/>
<dbReference type="GO" id="GO:0031123">
    <property type="term" value="P:RNA 3'-end processing"/>
    <property type="evidence" value="ECO:0007669"/>
    <property type="project" value="TreeGrafter"/>
</dbReference>
<dbReference type="Pfam" id="PF03828">
    <property type="entry name" value="PAP_assoc"/>
    <property type="match status" value="1"/>
</dbReference>
<dbReference type="GO" id="GO:0046872">
    <property type="term" value="F:metal ion binding"/>
    <property type="evidence" value="ECO:0007669"/>
    <property type="project" value="UniProtKB-KW"/>
</dbReference>
<comment type="cofactor">
    <cofactor evidence="1">
        <name>Mn(2+)</name>
        <dbReference type="ChEBI" id="CHEBI:29035"/>
    </cofactor>
</comment>
<dbReference type="PANTHER" id="PTHR12271">
    <property type="entry name" value="POLY A POLYMERASE CID PAP -RELATED"/>
    <property type="match status" value="1"/>
</dbReference>
<dbReference type="Gene3D" id="1.10.1410.10">
    <property type="match status" value="1"/>
</dbReference>
<dbReference type="GO" id="GO:0050265">
    <property type="term" value="F:RNA uridylyltransferase activity"/>
    <property type="evidence" value="ECO:0007669"/>
    <property type="project" value="TreeGrafter"/>
</dbReference>
<keyword evidence="8" id="KW-0479">Metal-binding</keyword>
<dbReference type="EMBL" id="JAAQHG020000005">
    <property type="protein sequence ID" value="KAL1589075.1"/>
    <property type="molecule type" value="Genomic_DNA"/>
</dbReference>
<feature type="domain" description="Poly(A) RNA polymerase mitochondrial-like central palm" evidence="12">
    <location>
        <begin position="11"/>
        <end position="115"/>
    </location>
</feature>
<evidence type="ECO:0000256" key="5">
    <source>
        <dbReference type="ARBA" id="ARBA00012388"/>
    </source>
</evidence>
<feature type="domain" description="PAP-associated" evidence="11">
    <location>
        <begin position="381"/>
        <end position="453"/>
    </location>
</feature>
<comment type="subcellular location">
    <subcellularLocation>
        <location evidence="3">Cytoplasm</location>
    </subcellularLocation>
</comment>
<gene>
    <name evidence="13" type="ORF">WHR41_01919</name>
</gene>
<evidence type="ECO:0000313" key="14">
    <source>
        <dbReference type="Proteomes" id="UP000803884"/>
    </source>
</evidence>
<evidence type="ECO:0000256" key="3">
    <source>
        <dbReference type="ARBA" id="ARBA00004496"/>
    </source>
</evidence>
<dbReference type="GO" id="GO:0005737">
    <property type="term" value="C:cytoplasm"/>
    <property type="evidence" value="ECO:0007669"/>
    <property type="project" value="UniProtKB-SubCell"/>
</dbReference>
<evidence type="ECO:0000256" key="2">
    <source>
        <dbReference type="ARBA" id="ARBA00001946"/>
    </source>
</evidence>